<keyword evidence="1" id="KW-0472">Membrane</keyword>
<dbReference type="AlphaFoldDB" id="A0A9D1SDX5"/>
<evidence type="ECO:0008006" key="4">
    <source>
        <dbReference type="Google" id="ProtNLM"/>
    </source>
</evidence>
<dbReference type="Proteomes" id="UP000824109">
    <property type="component" value="Unassembled WGS sequence"/>
</dbReference>
<accession>A0A9D1SDX5</accession>
<dbReference type="Gene3D" id="2.170.120.30">
    <property type="match status" value="1"/>
</dbReference>
<evidence type="ECO:0000313" key="3">
    <source>
        <dbReference type="Proteomes" id="UP000824109"/>
    </source>
</evidence>
<comment type="caution">
    <text evidence="2">The sequence shown here is derived from an EMBL/GenBank/DDBJ whole genome shotgun (WGS) entry which is preliminary data.</text>
</comment>
<gene>
    <name evidence="2" type="ORF">IAA61_02005</name>
</gene>
<sequence length="396" mass="43503">MAKNEKERENEKERRKKNKMGYMIISLVISVIIWAMISYTTDPDVSKTLHDVTVRFVGEDALKERGLIVTGTDELPDLSVKISGKRSDMVYAIDNVVVEFDVSGIESTGVYELEGAVILPNSRINLERIRFDTVPVTISEYEEKEIDIDVRQTGVLRGKIVRSETETKKVTISGAKEEVDNVASGYVTIDISKLDESRDVRSSFVMLDSDGNLISRNETIETETPDILVRNTVYDSAELRVEPVLAEALSGDYILDAENTSADPGTVTVGVLPGYSYESVKAEITGLTAGEYQLSEEEGMYIPEDSKSVYIDPKIYARTAFQRSVNVTVVNLADGLSVAGSPAVEAVFYGDETRADAITAYVDAEGLSAGIYDLPVVFEGEGIYPDGEYTAEVTIE</sequence>
<evidence type="ECO:0000256" key="1">
    <source>
        <dbReference type="SAM" id="Phobius"/>
    </source>
</evidence>
<keyword evidence="1" id="KW-0812">Transmembrane</keyword>
<dbReference type="PANTHER" id="PTHR37804">
    <property type="entry name" value="CDAA REGULATORY PROTEIN CDAR"/>
    <property type="match status" value="1"/>
</dbReference>
<reference evidence="2" key="2">
    <citation type="journal article" date="2021" name="PeerJ">
        <title>Extensive microbial diversity within the chicken gut microbiome revealed by metagenomics and culture.</title>
        <authorList>
            <person name="Gilroy R."/>
            <person name="Ravi A."/>
            <person name="Getino M."/>
            <person name="Pursley I."/>
            <person name="Horton D.L."/>
            <person name="Alikhan N.F."/>
            <person name="Baker D."/>
            <person name="Gharbi K."/>
            <person name="Hall N."/>
            <person name="Watson M."/>
            <person name="Adriaenssens E.M."/>
            <person name="Foster-Nyarko E."/>
            <person name="Jarju S."/>
            <person name="Secka A."/>
            <person name="Antonio M."/>
            <person name="Oren A."/>
            <person name="Chaudhuri R.R."/>
            <person name="La Ragione R."/>
            <person name="Hildebrand F."/>
            <person name="Pallen M.J."/>
        </authorList>
    </citation>
    <scope>NUCLEOTIDE SEQUENCE</scope>
    <source>
        <strain evidence="2">USAMLcec3-3695</strain>
    </source>
</reference>
<dbReference type="EMBL" id="DVNB01000024">
    <property type="protein sequence ID" value="HIU56571.1"/>
    <property type="molecule type" value="Genomic_DNA"/>
</dbReference>
<evidence type="ECO:0000313" key="2">
    <source>
        <dbReference type="EMBL" id="HIU56571.1"/>
    </source>
</evidence>
<feature type="transmembrane region" description="Helical" evidence="1">
    <location>
        <begin position="20"/>
        <end position="39"/>
    </location>
</feature>
<dbReference type="Pfam" id="PF07949">
    <property type="entry name" value="YbbR"/>
    <property type="match status" value="1"/>
</dbReference>
<dbReference type="InterPro" id="IPR012505">
    <property type="entry name" value="YbbR"/>
</dbReference>
<proteinExistence type="predicted"/>
<protein>
    <recommendedName>
        <fullName evidence="4">YbbR-like protein</fullName>
    </recommendedName>
</protein>
<reference evidence="2" key="1">
    <citation type="submission" date="2020-10" db="EMBL/GenBank/DDBJ databases">
        <authorList>
            <person name="Gilroy R."/>
        </authorList>
    </citation>
    <scope>NUCLEOTIDE SEQUENCE</scope>
    <source>
        <strain evidence="2">USAMLcec3-3695</strain>
    </source>
</reference>
<name>A0A9D1SDX5_9FIRM</name>
<organism evidence="2 3">
    <name type="scientific">Candidatus Ornithomonoglobus merdipullorum</name>
    <dbReference type="NCBI Taxonomy" id="2840895"/>
    <lineage>
        <taxon>Bacteria</taxon>
        <taxon>Bacillati</taxon>
        <taxon>Bacillota</taxon>
        <taxon>Clostridia</taxon>
        <taxon>Candidatus Ornithomonoglobus</taxon>
    </lineage>
</organism>
<dbReference type="PANTHER" id="PTHR37804:SF1">
    <property type="entry name" value="CDAA REGULATORY PROTEIN CDAR"/>
    <property type="match status" value="1"/>
</dbReference>
<dbReference type="InterPro" id="IPR053154">
    <property type="entry name" value="c-di-AMP_regulator"/>
</dbReference>
<keyword evidence="1" id="KW-1133">Transmembrane helix</keyword>